<dbReference type="AlphaFoldDB" id="A0A8C6U876"/>
<accession>A0A8C6U876</accession>
<organism evidence="2 3">
    <name type="scientific">Neogobius melanostomus</name>
    <name type="common">round goby</name>
    <dbReference type="NCBI Taxonomy" id="47308"/>
    <lineage>
        <taxon>Eukaryota</taxon>
        <taxon>Metazoa</taxon>
        <taxon>Chordata</taxon>
        <taxon>Craniata</taxon>
        <taxon>Vertebrata</taxon>
        <taxon>Euteleostomi</taxon>
        <taxon>Actinopterygii</taxon>
        <taxon>Neopterygii</taxon>
        <taxon>Teleostei</taxon>
        <taxon>Neoteleostei</taxon>
        <taxon>Acanthomorphata</taxon>
        <taxon>Gobiaria</taxon>
        <taxon>Gobiiformes</taxon>
        <taxon>Gobioidei</taxon>
        <taxon>Gobiidae</taxon>
        <taxon>Benthophilinae</taxon>
        <taxon>Neogobiini</taxon>
        <taxon>Neogobius</taxon>
    </lineage>
</organism>
<feature type="region of interest" description="Disordered" evidence="1">
    <location>
        <begin position="1"/>
        <end position="123"/>
    </location>
</feature>
<feature type="compositionally biased region" description="Basic and acidic residues" evidence="1">
    <location>
        <begin position="61"/>
        <end position="74"/>
    </location>
</feature>
<feature type="compositionally biased region" description="Pro residues" evidence="1">
    <location>
        <begin position="188"/>
        <end position="204"/>
    </location>
</feature>
<feature type="compositionally biased region" description="Basic residues" evidence="1">
    <location>
        <begin position="220"/>
        <end position="229"/>
    </location>
</feature>
<feature type="compositionally biased region" description="Polar residues" evidence="1">
    <location>
        <begin position="1"/>
        <end position="16"/>
    </location>
</feature>
<dbReference type="Proteomes" id="UP000694523">
    <property type="component" value="Unplaced"/>
</dbReference>
<dbReference type="Ensembl" id="ENSNMLT00000034780.1">
    <property type="protein sequence ID" value="ENSNMLP00000031209.1"/>
    <property type="gene ID" value="ENSNMLG00000019622.1"/>
</dbReference>
<evidence type="ECO:0000313" key="2">
    <source>
        <dbReference type="Ensembl" id="ENSNMLP00000031209.1"/>
    </source>
</evidence>
<proteinExistence type="predicted"/>
<evidence type="ECO:0000256" key="1">
    <source>
        <dbReference type="SAM" id="MobiDB-lite"/>
    </source>
</evidence>
<feature type="compositionally biased region" description="Low complexity" evidence="1">
    <location>
        <begin position="168"/>
        <end position="187"/>
    </location>
</feature>
<sequence>CYRTLQRLTGRSNRSLTRAPGRSRTRYSPPCPRCLCPRPRRPLRPDCLWSAQWPGPSLHRPNPEPEPRAERALHGPEGGAGGPARGPARGEPGGPPPGAPGARTQTRDSCAGGPGSCDRRRSGGFFPCGTQGVLWGPHGPVPQVRSVRNPHHHFPAAQRVVSPPRPGPTSGRRGPSSSCSRSPAPAAEDPPPLFHQGAPYPPPLFLRDSYHTSLPQPPPRRIKRSRRRYGNSEEPTCMLVRLRPRQVLCDRCKGAAGPERPLCPRGAATSRSRPRRT</sequence>
<evidence type="ECO:0000313" key="3">
    <source>
        <dbReference type="Proteomes" id="UP000694523"/>
    </source>
</evidence>
<keyword evidence="3" id="KW-1185">Reference proteome</keyword>
<name>A0A8C6U876_9GOBI</name>
<feature type="region of interest" description="Disordered" evidence="1">
    <location>
        <begin position="253"/>
        <end position="277"/>
    </location>
</feature>
<reference evidence="2" key="1">
    <citation type="submission" date="2025-08" db="UniProtKB">
        <authorList>
            <consortium name="Ensembl"/>
        </authorList>
    </citation>
    <scope>IDENTIFICATION</scope>
</reference>
<reference evidence="2" key="2">
    <citation type="submission" date="2025-09" db="UniProtKB">
        <authorList>
            <consortium name="Ensembl"/>
        </authorList>
    </citation>
    <scope>IDENTIFICATION</scope>
</reference>
<protein>
    <submittedName>
        <fullName evidence="2">Uncharacterized protein</fullName>
    </submittedName>
</protein>
<feature type="region of interest" description="Disordered" evidence="1">
    <location>
        <begin position="154"/>
        <end position="231"/>
    </location>
</feature>